<dbReference type="Proteomes" id="UP000256645">
    <property type="component" value="Unassembled WGS sequence"/>
</dbReference>
<dbReference type="SUPFAM" id="SSF49562">
    <property type="entry name" value="C2 domain (Calcium/lipid-binding domain, CaLB)"/>
    <property type="match status" value="1"/>
</dbReference>
<comment type="caution">
    <text evidence="3">The sequence shown here is derived from an EMBL/GenBank/DDBJ whole genome shotgun (WGS) entry which is preliminary data.</text>
</comment>
<accession>A0A3D8R6J8</accession>
<dbReference type="InterPro" id="IPR000008">
    <property type="entry name" value="C2_dom"/>
</dbReference>
<evidence type="ECO:0000256" key="1">
    <source>
        <dbReference type="SAM" id="MobiDB-lite"/>
    </source>
</evidence>
<protein>
    <recommendedName>
        <fullName evidence="2">C2 domain-containing protein</fullName>
    </recommendedName>
</protein>
<dbReference type="Pfam" id="PF00168">
    <property type="entry name" value="C2"/>
    <property type="match status" value="1"/>
</dbReference>
<feature type="compositionally biased region" description="Gly residues" evidence="1">
    <location>
        <begin position="702"/>
        <end position="711"/>
    </location>
</feature>
<gene>
    <name evidence="3" type="ORF">BP6252_08608</name>
</gene>
<feature type="region of interest" description="Disordered" evidence="1">
    <location>
        <begin position="669"/>
        <end position="711"/>
    </location>
</feature>
<dbReference type="Gene3D" id="2.60.40.150">
    <property type="entry name" value="C2 domain"/>
    <property type="match status" value="1"/>
</dbReference>
<feature type="region of interest" description="Disordered" evidence="1">
    <location>
        <begin position="215"/>
        <end position="256"/>
    </location>
</feature>
<dbReference type="AlphaFoldDB" id="A0A3D8R6J8"/>
<feature type="domain" description="C2" evidence="2">
    <location>
        <begin position="520"/>
        <end position="599"/>
    </location>
</feature>
<dbReference type="EMBL" id="PDLM01000009">
    <property type="protein sequence ID" value="RDW69588.1"/>
    <property type="molecule type" value="Genomic_DNA"/>
</dbReference>
<evidence type="ECO:0000313" key="4">
    <source>
        <dbReference type="Proteomes" id="UP000256645"/>
    </source>
</evidence>
<keyword evidence="4" id="KW-1185">Reference proteome</keyword>
<sequence>MTTSDQAGGDAVAIQELLARLWKDYRVLFNSSRLLKPLAKEVLALIGVWDITHDLIQAYPVPNAENGNLSHFIAESNAELAKLEDCIVEHRFHRLTFHVDNFLDVQERLLEKTEVLSSFYKILRSRSRNAITDALLNVPFSVETQEFLSLTERQFAVLQETLPRYGISAELASQEFYFIESWLKSNFPSGFAFHGRISEPTEVCRLSLPIKDSLPDYHPGPSHSPECEKQHDSKSPVLNHEKPPSSPKAAPPAYTFEEGNDELMDDEFSEYIREAIATEDSIRLVQQESHPEAVIRPWGWLPDYLQDFYKKGHNDYDVIPMMASNSFSAMAYDTSLRCLEEIARLESLLRDSHGPEEEARHSLKVMSTALTKFALLRNQRTDSEAFSDLDSLEFEYSTAAVMDSELHFPHEDFDMAQKSCYRLLTYVMGFLGAFSSIYTGRTYLARPFKDIEEMWKAKNMGVRTAWVEKQLTVWANVEKAISNCRDFHLRMPSLRSQAITALKDWQEASRILAGTEGSDTIEMRIVSVQGLIKPKLRLPSAFVQIIVYVTNRFGGGMRSAEFKTDAAQKTQFPVWNQSFLIVVPRDAKWIDLDIYDRVTAVNSSKVSKEFIRLHFSWIPGFEANFLNRSFLYDMDEELEMPFELDGKGKETVSPTIKFGLRWTGRQSRAHRLGLPTRPPGKMFKSDARPIPFPPRSSLDGINGEGAGMGSL</sequence>
<dbReference type="OrthoDB" id="3470276at2759"/>
<name>A0A3D8R6J8_9HELO</name>
<organism evidence="3 4">
    <name type="scientific">Coleophoma cylindrospora</name>
    <dbReference type="NCBI Taxonomy" id="1849047"/>
    <lineage>
        <taxon>Eukaryota</taxon>
        <taxon>Fungi</taxon>
        <taxon>Dikarya</taxon>
        <taxon>Ascomycota</taxon>
        <taxon>Pezizomycotina</taxon>
        <taxon>Leotiomycetes</taxon>
        <taxon>Helotiales</taxon>
        <taxon>Dermateaceae</taxon>
        <taxon>Coleophoma</taxon>
    </lineage>
</organism>
<proteinExistence type="predicted"/>
<dbReference type="InterPro" id="IPR035892">
    <property type="entry name" value="C2_domain_sf"/>
</dbReference>
<reference evidence="3 4" key="1">
    <citation type="journal article" date="2018" name="IMA Fungus">
        <title>IMA Genome-F 9: Draft genome sequence of Annulohypoxylon stygium, Aspergillus mulundensis, Berkeleyomyces basicola (syn. Thielaviopsis basicola), Ceratocystis smalleyi, two Cercospora beticola strains, Coleophoma cylindrospora, Fusarium fracticaudum, Phialophora cf. hyalina, and Morchella septimelata.</title>
        <authorList>
            <person name="Wingfield B.D."/>
            <person name="Bills G.F."/>
            <person name="Dong Y."/>
            <person name="Huang W."/>
            <person name="Nel W.J."/>
            <person name="Swalarsk-Parry B.S."/>
            <person name="Vaghefi N."/>
            <person name="Wilken P.M."/>
            <person name="An Z."/>
            <person name="de Beer Z.W."/>
            <person name="De Vos L."/>
            <person name="Chen L."/>
            <person name="Duong T.A."/>
            <person name="Gao Y."/>
            <person name="Hammerbacher A."/>
            <person name="Kikkert J.R."/>
            <person name="Li Y."/>
            <person name="Li H."/>
            <person name="Li K."/>
            <person name="Li Q."/>
            <person name="Liu X."/>
            <person name="Ma X."/>
            <person name="Naidoo K."/>
            <person name="Pethybridge S.J."/>
            <person name="Sun J."/>
            <person name="Steenkamp E.T."/>
            <person name="van der Nest M.A."/>
            <person name="van Wyk S."/>
            <person name="Wingfield M.J."/>
            <person name="Xiong C."/>
            <person name="Yue Q."/>
            <person name="Zhang X."/>
        </authorList>
    </citation>
    <scope>NUCLEOTIDE SEQUENCE [LARGE SCALE GENOMIC DNA]</scope>
    <source>
        <strain evidence="3 4">BP6252</strain>
    </source>
</reference>
<feature type="compositionally biased region" description="Basic and acidic residues" evidence="1">
    <location>
        <begin position="225"/>
        <end position="243"/>
    </location>
</feature>
<evidence type="ECO:0000313" key="3">
    <source>
        <dbReference type="EMBL" id="RDW69588.1"/>
    </source>
</evidence>
<evidence type="ECO:0000259" key="2">
    <source>
        <dbReference type="Pfam" id="PF00168"/>
    </source>
</evidence>